<name>A0ABV5AWY9_9BACL</name>
<keyword evidence="1" id="KW-1133">Transmembrane helix</keyword>
<comment type="caution">
    <text evidence="2">The sequence shown here is derived from an EMBL/GenBank/DDBJ whole genome shotgun (WGS) entry which is preliminary data.</text>
</comment>
<evidence type="ECO:0000256" key="1">
    <source>
        <dbReference type="SAM" id="Phobius"/>
    </source>
</evidence>
<evidence type="ECO:0000313" key="2">
    <source>
        <dbReference type="EMBL" id="MFB5268724.1"/>
    </source>
</evidence>
<gene>
    <name evidence="2" type="ORF">ACE41H_18330</name>
</gene>
<keyword evidence="1" id="KW-0472">Membrane</keyword>
<feature type="transmembrane region" description="Helical" evidence="1">
    <location>
        <begin position="210"/>
        <end position="228"/>
    </location>
</feature>
<proteinExistence type="predicted"/>
<feature type="transmembrane region" description="Helical" evidence="1">
    <location>
        <begin position="410"/>
        <end position="427"/>
    </location>
</feature>
<protein>
    <submittedName>
        <fullName evidence="2">DUF4153 domain-containing protein</fullName>
    </submittedName>
</protein>
<feature type="transmembrane region" description="Helical" evidence="1">
    <location>
        <begin position="88"/>
        <end position="105"/>
    </location>
</feature>
<feature type="transmembrane region" description="Helical" evidence="1">
    <location>
        <begin position="311"/>
        <end position="334"/>
    </location>
</feature>
<dbReference type="Proteomes" id="UP001580346">
    <property type="component" value="Unassembled WGS sequence"/>
</dbReference>
<accession>A0ABV5AWY9</accession>
<feature type="transmembrane region" description="Helical" evidence="1">
    <location>
        <begin position="157"/>
        <end position="180"/>
    </location>
</feature>
<feature type="transmembrane region" description="Helical" evidence="1">
    <location>
        <begin position="37"/>
        <end position="54"/>
    </location>
</feature>
<feature type="transmembrane region" description="Helical" evidence="1">
    <location>
        <begin position="346"/>
        <end position="368"/>
    </location>
</feature>
<keyword evidence="3" id="KW-1185">Reference proteome</keyword>
<dbReference type="RefSeq" id="WP_375356988.1">
    <property type="nucleotide sequence ID" value="NZ_JBHHMI010000019.1"/>
</dbReference>
<feature type="transmembrane region" description="Helical" evidence="1">
    <location>
        <begin position="12"/>
        <end position="31"/>
    </location>
</feature>
<keyword evidence="1" id="KW-0812">Transmembrane</keyword>
<feature type="transmembrane region" description="Helical" evidence="1">
    <location>
        <begin position="380"/>
        <end position="398"/>
    </location>
</feature>
<feature type="transmembrane region" description="Helical" evidence="1">
    <location>
        <begin position="266"/>
        <end position="291"/>
    </location>
</feature>
<sequence length="511" mass="58383">MLDKLLQSPKRPLYALAGALLLAVIHQYLFYGHLPGLSYPLFTVCLYVFMFVYAKDRMREFTWFGWLLFTSVMLLSLTYVLFYNPLFYALNLLVIPCLVSVHMAYKFSGRRLDWADIRLLWDTIDHLIPQNLRHAGTLFRVLKNITGRRLEEGHKRVLVQILIGLLVAVPLVTIVVALLASADGMFDHMLASVPSWLGSHLTFGEGGVRLVWVVVLCLLFFGYLWGFVDSRPYSTELKTGDTTDDRLEQKLGEWAEEAVSVKLAPVITATILVTMNVVYLLFVYTQFAYLFGASEGVLPDGLSYAEYARSGFAQLIMVTAINFVLMLVVLLLGEQAPGRLHRWNQGMLYVLVACSGIMLYSAYIRLVMYEETYGYTYTRFLVHAFMIFLGLLLLIAALRIHITRIPLAKCYVVLGLCAYVLINYIGMDTIIADRNIERYRVSGNMDVYYLQGLSADAVPRLIEFARNEYPELNAHLQERFAGMDSIHVPWQSFNLAEYRAQKALEDYFRDQ</sequence>
<dbReference type="InterPro" id="IPR025291">
    <property type="entry name" value="DUF4153"/>
</dbReference>
<feature type="transmembrane region" description="Helical" evidence="1">
    <location>
        <begin position="61"/>
        <end position="82"/>
    </location>
</feature>
<dbReference type="EMBL" id="JBHHMI010000019">
    <property type="protein sequence ID" value="MFB5268724.1"/>
    <property type="molecule type" value="Genomic_DNA"/>
</dbReference>
<evidence type="ECO:0000313" key="3">
    <source>
        <dbReference type="Proteomes" id="UP001580346"/>
    </source>
</evidence>
<reference evidence="2 3" key="1">
    <citation type="submission" date="2024-09" db="EMBL/GenBank/DDBJ databases">
        <title>Paenibacillus zeirhizospherea sp. nov., isolated from surface of the maize (Zea mays) roots in a horticulture field, Hungary.</title>
        <authorList>
            <person name="Marton D."/>
            <person name="Farkas M."/>
            <person name="Bedics A."/>
            <person name="Toth E."/>
            <person name="Tancsics A."/>
            <person name="Boka K."/>
            <person name="Maroti G."/>
            <person name="Kriszt B."/>
            <person name="Cserhati M."/>
        </authorList>
    </citation>
    <scope>NUCLEOTIDE SEQUENCE [LARGE SCALE GENOMIC DNA]</scope>
    <source>
        <strain evidence="2 3">KCTC 33519</strain>
    </source>
</reference>
<dbReference type="Pfam" id="PF13687">
    <property type="entry name" value="DUF4153"/>
    <property type="match status" value="1"/>
</dbReference>
<organism evidence="2 3">
    <name type="scientific">Paenibacillus enshidis</name>
    <dbReference type="NCBI Taxonomy" id="1458439"/>
    <lineage>
        <taxon>Bacteria</taxon>
        <taxon>Bacillati</taxon>
        <taxon>Bacillota</taxon>
        <taxon>Bacilli</taxon>
        <taxon>Bacillales</taxon>
        <taxon>Paenibacillaceae</taxon>
        <taxon>Paenibacillus</taxon>
    </lineage>
</organism>